<dbReference type="Proteomes" id="UP000215450">
    <property type="component" value="Unassembled WGS sequence"/>
</dbReference>
<sequence length="393" mass="43658">MMLKTEFQKLGKSFAKVADEIGCSKPTLINIVNHGTFPKRNAKELHDKLQDYFKQHGIDVSGILSRDTLLYPNQRFGQKGSLKPTTKPEKDTEMLLRKSALSQATRQHFGVVRDPFNDEIQSAQDIFLTPDVRYVREAMFQTATQGGFMAVVGESGAGKSTLREDLQDRINREGRQVVMIEPYVLAMEDNDQKGKTLKAVHIAEAILEAVSPNTSPKRSPEARFRQIHKALADSAKAGNKHVLVIEEAHCLPLPTLKHLKRFFELKNGFERLIGIVLIGQTELGQKLSENNPNVREVVQRCEVVTLLPLTDGKLQGYLKHKFERVGVNVADVLTDNAIDAIAARLTVTSRNKNQLQQQSLLYPLAVNNLVSAAMNEAAGLGFSKVDADIVKGV</sequence>
<dbReference type="Gene3D" id="3.40.50.300">
    <property type="entry name" value="P-loop containing nucleotide triphosphate hydrolases"/>
    <property type="match status" value="1"/>
</dbReference>
<accession>A0A238HH42</accession>
<dbReference type="EMBL" id="FXUV01000048">
    <property type="protein sequence ID" value="SMQ13150.1"/>
    <property type="molecule type" value="Genomic_DNA"/>
</dbReference>
<protein>
    <recommendedName>
        <fullName evidence="1">ORC1/DEAH AAA+ ATPase domain-containing protein</fullName>
    </recommendedName>
</protein>
<keyword evidence="4" id="KW-1185">Reference proteome</keyword>
<dbReference type="InterPro" id="IPR052026">
    <property type="entry name" value="ExeA_AAA_ATPase_DNA-bind"/>
</dbReference>
<dbReference type="AlphaFoldDB" id="A0A238HH42"/>
<reference evidence="2" key="1">
    <citation type="submission" date="2017-05" db="EMBL/GenBank/DDBJ databases">
        <authorList>
            <person name="Song R."/>
            <person name="Chenine A.L."/>
            <person name="Ruprecht R.M."/>
        </authorList>
    </citation>
    <scope>NUCLEOTIDE SEQUENCE</scope>
    <source>
        <strain evidence="2">Kingella_eburonensis</strain>
    </source>
</reference>
<evidence type="ECO:0000313" key="2">
    <source>
        <dbReference type="EMBL" id="SMQ13150.1"/>
    </source>
</evidence>
<dbReference type="InterPro" id="IPR027417">
    <property type="entry name" value="P-loop_NTPase"/>
</dbReference>
<dbReference type="PANTHER" id="PTHR35894:SF1">
    <property type="entry name" value="PHOSPHORIBULOKINASE _ URIDINE KINASE FAMILY"/>
    <property type="match status" value="1"/>
</dbReference>
<evidence type="ECO:0000313" key="3">
    <source>
        <dbReference type="EMBL" id="SNB80933.1"/>
    </source>
</evidence>
<name>A0A238HH42_9NEIS</name>
<proteinExistence type="predicted"/>
<evidence type="ECO:0000259" key="1">
    <source>
        <dbReference type="Pfam" id="PF13401"/>
    </source>
</evidence>
<organism evidence="2">
    <name type="scientific">Kingella negevensis</name>
    <dbReference type="NCBI Taxonomy" id="1522312"/>
    <lineage>
        <taxon>Bacteria</taxon>
        <taxon>Pseudomonadati</taxon>
        <taxon>Pseudomonadota</taxon>
        <taxon>Betaproteobacteria</taxon>
        <taxon>Neisseriales</taxon>
        <taxon>Neisseriaceae</taxon>
        <taxon>Kingella</taxon>
    </lineage>
</organism>
<dbReference type="GO" id="GO:0016887">
    <property type="term" value="F:ATP hydrolysis activity"/>
    <property type="evidence" value="ECO:0007669"/>
    <property type="project" value="InterPro"/>
</dbReference>
<dbReference type="Pfam" id="PF13401">
    <property type="entry name" value="AAA_22"/>
    <property type="match status" value="1"/>
</dbReference>
<dbReference type="EMBL" id="FXUV02000053">
    <property type="protein sequence ID" value="SNB80933.1"/>
    <property type="molecule type" value="Genomic_DNA"/>
</dbReference>
<dbReference type="InterPro" id="IPR049945">
    <property type="entry name" value="AAA_22"/>
</dbReference>
<reference evidence="3 4" key="2">
    <citation type="submission" date="2017-06" db="EMBL/GenBank/DDBJ databases">
        <authorList>
            <person name="Kim H.J."/>
            <person name="Triplett B.A."/>
        </authorList>
    </citation>
    <scope>NUCLEOTIDE SEQUENCE [LARGE SCALE GENOMIC DNA]</scope>
    <source>
        <strain evidence="3">Kingella_eburonensis</strain>
    </source>
</reference>
<gene>
    <name evidence="2" type="ORF">KEBURONENSIS_01892</name>
    <name evidence="3" type="ORF">KEBURONENSIS_01906</name>
</gene>
<evidence type="ECO:0000313" key="4">
    <source>
        <dbReference type="Proteomes" id="UP000215450"/>
    </source>
</evidence>
<dbReference type="PANTHER" id="PTHR35894">
    <property type="entry name" value="GENERAL SECRETION PATHWAY PROTEIN A-RELATED"/>
    <property type="match status" value="1"/>
</dbReference>
<dbReference type="RefSeq" id="WP_372708499.1">
    <property type="nucleotide sequence ID" value="NZ_FXUV02000053.1"/>
</dbReference>
<dbReference type="SUPFAM" id="SSF52540">
    <property type="entry name" value="P-loop containing nucleoside triphosphate hydrolases"/>
    <property type="match status" value="1"/>
</dbReference>
<feature type="domain" description="ORC1/DEAH AAA+ ATPase" evidence="1">
    <location>
        <begin position="145"/>
        <end position="286"/>
    </location>
</feature>